<evidence type="ECO:0000313" key="2">
    <source>
        <dbReference type="Proteomes" id="UP000093523"/>
    </source>
</evidence>
<comment type="caution">
    <text evidence="1">The sequence shown here is derived from an EMBL/GenBank/DDBJ whole genome shotgun (WGS) entry which is preliminary data.</text>
</comment>
<gene>
    <name evidence="1" type="ORF">A6E04_16375</name>
</gene>
<accession>A0A1B9NWJ1</accession>
<dbReference type="PROSITE" id="PS51257">
    <property type="entry name" value="PROKAR_LIPOPROTEIN"/>
    <property type="match status" value="1"/>
</dbReference>
<dbReference type="SUPFAM" id="SSF48452">
    <property type="entry name" value="TPR-like"/>
    <property type="match status" value="1"/>
</dbReference>
<evidence type="ECO:0000313" key="1">
    <source>
        <dbReference type="EMBL" id="OCH19599.1"/>
    </source>
</evidence>
<dbReference type="STRING" id="688.A6E04_16375"/>
<dbReference type="InterPro" id="IPR011990">
    <property type="entry name" value="TPR-like_helical_dom_sf"/>
</dbReference>
<protein>
    <submittedName>
        <fullName evidence="1">Uncharacterized protein</fullName>
    </submittedName>
</protein>
<proteinExistence type="predicted"/>
<sequence>MCIKNIMVGIMLLSLAGCVTQSSIDTEIAKETILVNTKNHAELIVFYKNQLKQKENQQVREKLAQVYLDSSDPESALFTIASLNNDSRSIHSFLIEANAQLESGMVEDALETANKTYLLDDNNAEIENLLGVIYAAKRDLPQARHYFNLARKHLYSDMKIKNNLAVLDILEGKYDKANARLLHLYLNDKNDALVQSNLMLAMAKSGDLDFMEKVLSPKYTKRQISDRYIALRKTELQRNKVTPTGVKNNDENQ</sequence>
<organism evidence="1 2">
    <name type="scientific">Aliivibrio logei</name>
    <name type="common">Vibrio logei</name>
    <dbReference type="NCBI Taxonomy" id="688"/>
    <lineage>
        <taxon>Bacteria</taxon>
        <taxon>Pseudomonadati</taxon>
        <taxon>Pseudomonadota</taxon>
        <taxon>Gammaproteobacteria</taxon>
        <taxon>Vibrionales</taxon>
        <taxon>Vibrionaceae</taxon>
        <taxon>Aliivibrio</taxon>
    </lineage>
</organism>
<dbReference type="AlphaFoldDB" id="A0A1B9NWJ1"/>
<dbReference type="EMBL" id="MAJU01000015">
    <property type="protein sequence ID" value="OCH19599.1"/>
    <property type="molecule type" value="Genomic_DNA"/>
</dbReference>
<dbReference type="Proteomes" id="UP000093523">
    <property type="component" value="Unassembled WGS sequence"/>
</dbReference>
<dbReference type="Gene3D" id="1.25.40.10">
    <property type="entry name" value="Tetratricopeptide repeat domain"/>
    <property type="match status" value="1"/>
</dbReference>
<name>A0A1B9NWJ1_ALILO</name>
<reference evidence="1 2" key="1">
    <citation type="submission" date="2016-06" db="EMBL/GenBank/DDBJ databases">
        <authorList>
            <person name="Kjaerup R.B."/>
            <person name="Dalgaard T.S."/>
            <person name="Juul-Madsen H.R."/>
        </authorList>
    </citation>
    <scope>NUCLEOTIDE SEQUENCE [LARGE SCALE GENOMIC DNA]</scope>
    <source>
        <strain evidence="1 2">1S159</strain>
    </source>
</reference>